<dbReference type="Pfam" id="PF01086">
    <property type="entry name" value="Clathrin_lg_ch"/>
    <property type="match status" value="1"/>
</dbReference>
<evidence type="ECO:0000256" key="1">
    <source>
        <dbReference type="ARBA" id="ARBA00004180"/>
    </source>
</evidence>
<dbReference type="GO" id="GO:0005198">
    <property type="term" value="F:structural molecule activity"/>
    <property type="evidence" value="ECO:0007669"/>
    <property type="project" value="InterPro"/>
</dbReference>
<dbReference type="Proteomes" id="UP001224775">
    <property type="component" value="Unassembled WGS sequence"/>
</dbReference>
<keyword evidence="4 6" id="KW-0168">Coated pit</keyword>
<gene>
    <name evidence="9" type="ORF">QTG54_008985</name>
</gene>
<evidence type="ECO:0000313" key="10">
    <source>
        <dbReference type="Proteomes" id="UP001224775"/>
    </source>
</evidence>
<evidence type="ECO:0000256" key="7">
    <source>
        <dbReference type="SAM" id="Coils"/>
    </source>
</evidence>
<dbReference type="GO" id="GO:0030130">
    <property type="term" value="C:clathrin coat of trans-Golgi network vesicle"/>
    <property type="evidence" value="ECO:0007669"/>
    <property type="project" value="InterPro"/>
</dbReference>
<feature type="compositionally biased region" description="Acidic residues" evidence="8">
    <location>
        <begin position="86"/>
        <end position="95"/>
    </location>
</feature>
<evidence type="ECO:0000256" key="2">
    <source>
        <dbReference type="ARBA" id="ARBA00005263"/>
    </source>
</evidence>
<comment type="function">
    <text evidence="6">Clathrin is the major protein of the polyhedral coat of coated pits and vesicles.</text>
</comment>
<organism evidence="9 10">
    <name type="scientific">Skeletonema marinoi</name>
    <dbReference type="NCBI Taxonomy" id="267567"/>
    <lineage>
        <taxon>Eukaryota</taxon>
        <taxon>Sar</taxon>
        <taxon>Stramenopiles</taxon>
        <taxon>Ochrophyta</taxon>
        <taxon>Bacillariophyta</taxon>
        <taxon>Coscinodiscophyceae</taxon>
        <taxon>Thalassiosirophycidae</taxon>
        <taxon>Thalassiosirales</taxon>
        <taxon>Skeletonemataceae</taxon>
        <taxon>Skeletonema</taxon>
        <taxon>Skeletonema marinoi-dohrnii complex</taxon>
    </lineage>
</organism>
<evidence type="ECO:0000256" key="6">
    <source>
        <dbReference type="RuleBase" id="RU363137"/>
    </source>
</evidence>
<evidence type="ECO:0000313" key="9">
    <source>
        <dbReference type="EMBL" id="KAK1740035.1"/>
    </source>
</evidence>
<accession>A0AAD8Y6K0</accession>
<comment type="caution">
    <text evidence="9">The sequence shown here is derived from an EMBL/GenBank/DDBJ whole genome shotgun (WGS) entry which is preliminary data.</text>
</comment>
<evidence type="ECO:0000256" key="8">
    <source>
        <dbReference type="SAM" id="MobiDB-lite"/>
    </source>
</evidence>
<dbReference type="GO" id="GO:0016192">
    <property type="term" value="P:vesicle-mediated transport"/>
    <property type="evidence" value="ECO:0007669"/>
    <property type="project" value="InterPro"/>
</dbReference>
<keyword evidence="7" id="KW-0175">Coiled coil</keyword>
<proteinExistence type="inferred from homology"/>
<dbReference type="AlphaFoldDB" id="A0AAD8Y6K0"/>
<dbReference type="GO" id="GO:0030132">
    <property type="term" value="C:clathrin coat of coated pit"/>
    <property type="evidence" value="ECO:0007669"/>
    <property type="project" value="InterPro"/>
</dbReference>
<reference evidence="9" key="1">
    <citation type="submission" date="2023-06" db="EMBL/GenBank/DDBJ databases">
        <title>Survivors Of The Sea: Transcriptome response of Skeletonema marinoi to long-term dormancy.</title>
        <authorList>
            <person name="Pinder M.I.M."/>
            <person name="Kourtchenko O."/>
            <person name="Robertson E.K."/>
            <person name="Larsson T."/>
            <person name="Maumus F."/>
            <person name="Osuna-Cruz C.M."/>
            <person name="Vancaester E."/>
            <person name="Stenow R."/>
            <person name="Vandepoele K."/>
            <person name="Ploug H."/>
            <person name="Bruchert V."/>
            <person name="Godhe A."/>
            <person name="Topel M."/>
        </authorList>
    </citation>
    <scope>NUCLEOTIDE SEQUENCE</scope>
    <source>
        <strain evidence="9">R05AC</strain>
    </source>
</reference>
<keyword evidence="10" id="KW-1185">Reference proteome</keyword>
<keyword evidence="3 6" id="KW-0472">Membrane</keyword>
<dbReference type="InterPro" id="IPR000996">
    <property type="entry name" value="Clathrin_L-chain"/>
</dbReference>
<dbReference type="EMBL" id="JATAAI010000016">
    <property type="protein sequence ID" value="KAK1740035.1"/>
    <property type="molecule type" value="Genomic_DNA"/>
</dbReference>
<name>A0AAD8Y6K0_9STRA</name>
<protein>
    <recommendedName>
        <fullName evidence="6">Clathrin light chain</fullName>
    </recommendedName>
</protein>
<keyword evidence="5 6" id="KW-0968">Cytoplasmic vesicle</keyword>
<evidence type="ECO:0000256" key="3">
    <source>
        <dbReference type="ARBA" id="ARBA00023136"/>
    </source>
</evidence>
<sequence length="226" mass="24862">MDEQTGDFFNPPEADDAYAAFAAPPTEDDNVGDVYYGTMPDESNAAFFNPPVEDMSNEPAPIILGEPAPTSDFEDQPAPTAAGVENVEDDDDDDAAAGGAVGGFSSSEPTPMQKWNDEWQQTLLARKDEENAKKASDVETARAEIEAFQAEREKRREARMVKNRSEEQDKLEAIEADLENDNSWQKVVKMIELNQDSSEGAENTGRMRDVLVLLKNEPQRAEGLTA</sequence>
<feature type="coiled-coil region" evidence="7">
    <location>
        <begin position="131"/>
        <end position="158"/>
    </location>
</feature>
<evidence type="ECO:0000256" key="5">
    <source>
        <dbReference type="ARBA" id="ARBA00023329"/>
    </source>
</evidence>
<dbReference type="GO" id="GO:0006886">
    <property type="term" value="P:intracellular protein transport"/>
    <property type="evidence" value="ECO:0007669"/>
    <property type="project" value="InterPro"/>
</dbReference>
<comment type="subcellular location">
    <subcellularLocation>
        <location evidence="1 6">Cytoplasmic vesicle membrane</location>
        <topology evidence="1 6">Peripheral membrane protein</topology>
        <orientation evidence="1 6">Cytoplasmic side</orientation>
    </subcellularLocation>
    <subcellularLocation>
        <location evidence="6">Membrane</location>
        <location evidence="6">Coated pit</location>
        <topology evidence="6">Peripheral membrane protein</topology>
        <orientation evidence="6">Cytoplasmic side</orientation>
    </subcellularLocation>
    <text evidence="6">Cytoplasmic face of coated pits and vesicles.</text>
</comment>
<feature type="region of interest" description="Disordered" evidence="8">
    <location>
        <begin position="45"/>
        <end position="113"/>
    </location>
</feature>
<evidence type="ECO:0000256" key="4">
    <source>
        <dbReference type="ARBA" id="ARBA00023176"/>
    </source>
</evidence>
<comment type="similarity">
    <text evidence="2 6">Belongs to the clathrin light chain family.</text>
</comment>